<organism evidence="4 5">
    <name type="scientific">Dunaliella salina</name>
    <name type="common">Green alga</name>
    <name type="synonym">Protococcus salinus</name>
    <dbReference type="NCBI Taxonomy" id="3046"/>
    <lineage>
        <taxon>Eukaryota</taxon>
        <taxon>Viridiplantae</taxon>
        <taxon>Chlorophyta</taxon>
        <taxon>core chlorophytes</taxon>
        <taxon>Chlorophyceae</taxon>
        <taxon>CS clade</taxon>
        <taxon>Chlamydomonadales</taxon>
        <taxon>Dunaliellaceae</taxon>
        <taxon>Dunaliella</taxon>
    </lineage>
</organism>
<dbReference type="PANTHER" id="PTHR33403">
    <property type="entry name" value="SPR1"/>
    <property type="match status" value="1"/>
</dbReference>
<dbReference type="EMBL" id="MU069697">
    <property type="protein sequence ID" value="KAF5835602.1"/>
    <property type="molecule type" value="Genomic_DNA"/>
</dbReference>
<dbReference type="PANTHER" id="PTHR33403:SF31">
    <property type="entry name" value="PROTEIN SPIRAL1-LIKE 1"/>
    <property type="match status" value="1"/>
</dbReference>
<feature type="compositionally biased region" description="Pro residues" evidence="2">
    <location>
        <begin position="118"/>
        <end position="133"/>
    </location>
</feature>
<dbReference type="Proteomes" id="UP000815325">
    <property type="component" value="Unassembled WGS sequence"/>
</dbReference>
<dbReference type="InterPro" id="IPR003034">
    <property type="entry name" value="SAP_dom"/>
</dbReference>
<feature type="compositionally biased region" description="Low complexity" evidence="2">
    <location>
        <begin position="134"/>
        <end position="148"/>
    </location>
</feature>
<comment type="caution">
    <text evidence="4">The sequence shown here is derived from an EMBL/GenBank/DDBJ whole genome shotgun (WGS) entry which is preliminary data.</text>
</comment>
<evidence type="ECO:0000313" key="4">
    <source>
        <dbReference type="EMBL" id="KAF5835602.1"/>
    </source>
</evidence>
<accession>A0ABQ7GLY3</accession>
<feature type="region of interest" description="Disordered" evidence="2">
    <location>
        <begin position="96"/>
        <end position="148"/>
    </location>
</feature>
<dbReference type="InterPro" id="IPR039613">
    <property type="entry name" value="SPR1/2/3/4/5"/>
</dbReference>
<protein>
    <recommendedName>
        <fullName evidence="3">SAP domain-containing protein</fullName>
    </recommendedName>
</protein>
<evidence type="ECO:0000259" key="3">
    <source>
        <dbReference type="PROSITE" id="PS50800"/>
    </source>
</evidence>
<dbReference type="PROSITE" id="PS50800">
    <property type="entry name" value="SAP"/>
    <property type="match status" value="1"/>
</dbReference>
<reference evidence="4" key="1">
    <citation type="submission" date="2017-08" db="EMBL/GenBank/DDBJ databases">
        <authorList>
            <person name="Polle J.E."/>
            <person name="Barry K."/>
            <person name="Cushman J."/>
            <person name="Schmutz J."/>
            <person name="Tran D."/>
            <person name="Hathwaick L.T."/>
            <person name="Yim W.C."/>
            <person name="Jenkins J."/>
            <person name="Mckie-Krisberg Z.M."/>
            <person name="Prochnik S."/>
            <person name="Lindquist E."/>
            <person name="Dockter R.B."/>
            <person name="Adam C."/>
            <person name="Molina H."/>
            <person name="Bunkerborg J."/>
            <person name="Jin E."/>
            <person name="Buchheim M."/>
            <person name="Magnuson J."/>
        </authorList>
    </citation>
    <scope>NUCLEOTIDE SEQUENCE</scope>
    <source>
        <strain evidence="4">CCAP 19/18</strain>
    </source>
</reference>
<proteinExistence type="inferred from homology"/>
<feature type="domain" description="SAP" evidence="3">
    <location>
        <begin position="14"/>
        <end position="48"/>
    </location>
</feature>
<evidence type="ECO:0000256" key="1">
    <source>
        <dbReference type="ARBA" id="ARBA00009656"/>
    </source>
</evidence>
<gene>
    <name evidence="4" type="ORF">DUNSADRAFT_7150</name>
</gene>
<evidence type="ECO:0000256" key="2">
    <source>
        <dbReference type="SAM" id="MobiDB-lite"/>
    </source>
</evidence>
<comment type="similarity">
    <text evidence="1">Belongs to the SPIRAL1 family.</text>
</comment>
<feature type="region of interest" description="Disordered" evidence="2">
    <location>
        <begin position="160"/>
        <end position="197"/>
    </location>
</feature>
<sequence>MQPMLTPADADAVLRPVLLKDLRIQCRARGLTPAGGQEALRERLKEHMLATGDFTLKDEQGKTIIPDQIRAEVDRVTNNYARPDGQNVGNYLTDRNTSRVLAPPGGHSQISLGGDEPAPAPRPAPMAPPPAMVNPPAAEAPAPAAPAMHAQREAFHDANVNNNYSRPAGQNVGNFLTDRNSSRVLAPPGGASQITFG</sequence>
<evidence type="ECO:0000313" key="5">
    <source>
        <dbReference type="Proteomes" id="UP000815325"/>
    </source>
</evidence>
<keyword evidence="5" id="KW-1185">Reference proteome</keyword>
<name>A0ABQ7GLY3_DUNSA</name>
<feature type="compositionally biased region" description="Polar residues" evidence="2">
    <location>
        <begin position="171"/>
        <end position="183"/>
    </location>
</feature>